<evidence type="ECO:0008006" key="3">
    <source>
        <dbReference type="Google" id="ProtNLM"/>
    </source>
</evidence>
<dbReference type="EMBL" id="JAKOGG010000002">
    <property type="protein sequence ID" value="MCS4555437.1"/>
    <property type="molecule type" value="Genomic_DNA"/>
</dbReference>
<organism evidence="1 2">
    <name type="scientific">Shewanella electrica</name>
    <dbReference type="NCBI Taxonomy" id="515560"/>
    <lineage>
        <taxon>Bacteria</taxon>
        <taxon>Pseudomonadati</taxon>
        <taxon>Pseudomonadota</taxon>
        <taxon>Gammaproteobacteria</taxon>
        <taxon>Alteromonadales</taxon>
        <taxon>Shewanellaceae</taxon>
        <taxon>Shewanella</taxon>
    </lineage>
</organism>
<dbReference type="RefSeq" id="WP_238894841.1">
    <property type="nucleotide sequence ID" value="NZ_JAKOGG010000002.1"/>
</dbReference>
<evidence type="ECO:0000313" key="1">
    <source>
        <dbReference type="EMBL" id="MCS4555437.1"/>
    </source>
</evidence>
<name>A0ABT2FHJ9_9GAMM</name>
<sequence>MNDAPVPLERRFSLAPKSNSDEENYFSLLDNDSAGWPELEQEFRCVILAEAGAGKTYEMQNRSQSIFESGRFAFFIRIEDIEDGFESSFEVGSFEAFQEWQNSQDEAWFFLDSVDEARLENPKKFEKAIKCFSRSIKNYSQRARVFISSRPYSWRPKSDLKLVEQYLPFKKQQAECLSDQALEVENSSNRKDEAESAVKVFVLEPLKEADIRLYAQVRNATEVDKLIVDLHRANLMSLAARPFDLDAVLAKWHSDKALDGRLELLKHNIEIRLSEQHPDRKLLQPLSNEKVRYGARLLAAAVILTGKPGIRIPDAMNESEGIDAAAVLSDWSPIEINALLERGIFNDVLYGMVRFRHRDIRELLAAEWFFEFLSKNNVHHRIETLFIREQYGARLLTPRLRSVLSWLLLFDKNIRQKALAIAPEVAVDGGDAAHLPLNERQRLLNDIVTRIVVNEDDRSARDNSAIARIAQPDLTADVLQLINQHYDNDDAIFFLGRLVWQGEMAECVPVLMHIAETPNRGIYARIAATRAVFTCGTVEQQFQVLQRLNEVSSQLPRQLLAEILEDVIANSASVAALLKLIHKLEKYEQYEADGLIRAFHHFIVRLPIGDSTDEQMPLMDLHKGLCLLLTEPPFCHQQYSRISETHALFLEHAIHVIERLIKVRSQSTLTPACLSLLVHSPNANSFRDNYFDERKSNLSELVPTWKELNDALFWCCVEDARAYHSGGYRITSIGQVSWSGHFWAFDGGRFDDVVGFIASRDFIDDQLVALSLAYQLYIDNDKPTDWLSHLRAAVVGYAELEQYLKNSLNPVKTEQEIEWEEENKKWKRVQDLKQKQEEVSRAKWIKYLKSDPSVLINPIGTQSDEIINTHVRLLNEILSSDIRMSRSEGADWQALIPDFGEDVANAYRQSAIASWRNFSPKLSSESGYSNSIPYGLIFGMVGLEIESTENSQFPTNLSSAEVIHALRYIVHEFNGFPRWFEKLYGAFPDECLHAVMIELCWELENCEAEKSLHYILSNLVFDAPWIHQRIAQPLFTWMLEHEVSNNESLEYCVALLQSGGISAEQLSHLARLKVRANRICGQLPIWFALWVDVDAQSGIAAMTLWLSSLAKSESSHAAQSFIVSLMGERRSSYSAMRYGDFHQVQYLKELYMLMHNYVRTADDIERAGKGVYSPVLRDNAQAARNALFTLLTQIPGKETYIALTELAKEHPDESYRHWMLRRAYQLAEQDGDIECWTEQQLNEFEKRQETTPSSNRQLFELTVDRLIDLKNWLERGNDSPYLTWKKVESETEMRNLISGWLSRESAGFYSCAQENELPNSQRTDILIQSPQVTAPVPIELKLLDKAWSGEKLCERLRNQLVGDYLRERNAGCGVFLLVWCGHANEKKWRMNGEDIPLGNLADELKAYWQSISNDYPEIDALEVMVIDLTIRGLVSTD</sequence>
<gene>
    <name evidence="1" type="ORF">L9G74_03210</name>
</gene>
<dbReference type="Proteomes" id="UP001201549">
    <property type="component" value="Unassembled WGS sequence"/>
</dbReference>
<dbReference type="InterPro" id="IPR027417">
    <property type="entry name" value="P-loop_NTPase"/>
</dbReference>
<keyword evidence="2" id="KW-1185">Reference proteome</keyword>
<dbReference type="Gene3D" id="3.40.50.300">
    <property type="entry name" value="P-loop containing nucleotide triphosphate hydrolases"/>
    <property type="match status" value="1"/>
</dbReference>
<reference evidence="2" key="1">
    <citation type="submission" date="2023-07" db="EMBL/GenBank/DDBJ databases">
        <title>Shewanella mangrovi sp. nov., an acetaldehyde- degrading bacterium isolated from mangrove sediment.</title>
        <authorList>
            <person name="Liu Y."/>
        </authorList>
    </citation>
    <scope>NUCLEOTIDE SEQUENCE [LARGE SCALE GENOMIC DNA]</scope>
    <source>
        <strain evidence="2">C32</strain>
    </source>
</reference>
<protein>
    <recommendedName>
        <fullName evidence="3">NACHT domain-containing protein</fullName>
    </recommendedName>
</protein>
<proteinExistence type="predicted"/>
<evidence type="ECO:0000313" key="2">
    <source>
        <dbReference type="Proteomes" id="UP001201549"/>
    </source>
</evidence>
<accession>A0ABT2FHJ9</accession>
<comment type="caution">
    <text evidence="1">The sequence shown here is derived from an EMBL/GenBank/DDBJ whole genome shotgun (WGS) entry which is preliminary data.</text>
</comment>